<accession>L0DF34</accession>
<organism evidence="2 3">
    <name type="scientific">Singulisphaera acidiphila (strain ATCC BAA-1392 / DSM 18658 / VKM B-2454 / MOB10)</name>
    <dbReference type="NCBI Taxonomy" id="886293"/>
    <lineage>
        <taxon>Bacteria</taxon>
        <taxon>Pseudomonadati</taxon>
        <taxon>Planctomycetota</taxon>
        <taxon>Planctomycetia</taxon>
        <taxon>Isosphaerales</taxon>
        <taxon>Isosphaeraceae</taxon>
        <taxon>Singulisphaera</taxon>
    </lineage>
</organism>
<sequence length="672" mass="68249">MIRDNGRPVRQSNIDPTSVSRARRRSAMPVVEALEARQLLSVYTGPSSSRPIASNGSLFTLSVTGGGYQTVKRLKGGQIAINLFSTNPNSTLTITAQPRQAHFNTTQINIGKINVKTGLLGSIDAGGANLLGPMTPLQGSVSSIQLASIGRNATVDVKGDLGELNAGSVELGPTGRIHVGGNLTGSVGGSINLDGGHFVIDNDATGTFNPASLVVQHGGVFAVGHDLTGGFNLSGDIQAKTNGLINIGHDLGGLTLGRGLSLQGGRFIVGNDLTTAGTVANTVQVSDNGLLSIGRDITGGLNVKGDVRLDSGGNILVGRDLASLTVGGDFAVKPTGGQLAVKGNLVGLTVNGALNGKGSPTSLDLFVGLDLSNLRVLGGGATLGGVQDANIDVGKNLFGVDVRHGIFKSLITAGVLIDGAGDGSLGVTANIGADGVDAVLNSELRAGVGIHNMTIGGDVRSEFALNPNATGYPTRIIAGEDRQEHFLTGGNIDNFQILGSLIDSVLAASVAPSGGNGTLPPSGYGPPPTRSTDPGDGTYDAPAGVIFGGSVTAPVPYINYTEITYFNETFKEIAYNRQLDPIIDDFILPGTINLSFASPPLTQAQLADPTVTTTNSGGGTTTTGTTTLNLPLPTKSTVLGGVVSHTHVGEADFAGIFAADTRGVFIGTLPSQ</sequence>
<feature type="region of interest" description="Disordered" evidence="1">
    <location>
        <begin position="516"/>
        <end position="536"/>
    </location>
</feature>
<dbReference type="Proteomes" id="UP000010798">
    <property type="component" value="Chromosome"/>
</dbReference>
<feature type="region of interest" description="Disordered" evidence="1">
    <location>
        <begin position="611"/>
        <end position="630"/>
    </location>
</feature>
<gene>
    <name evidence="2" type="ordered locus">Sinac_3145</name>
</gene>
<feature type="compositionally biased region" description="Polar residues" evidence="1">
    <location>
        <begin position="10"/>
        <end position="20"/>
    </location>
</feature>
<dbReference type="HOGENOM" id="CLU_408764_0_0_0"/>
<proteinExistence type="predicted"/>
<dbReference type="KEGG" id="saci:Sinac_3145"/>
<name>L0DF34_SINAD</name>
<evidence type="ECO:0000313" key="3">
    <source>
        <dbReference type="Proteomes" id="UP000010798"/>
    </source>
</evidence>
<protein>
    <submittedName>
        <fullName evidence="2">Uncharacterized protein</fullName>
    </submittedName>
</protein>
<feature type="region of interest" description="Disordered" evidence="1">
    <location>
        <begin position="1"/>
        <end position="26"/>
    </location>
</feature>
<dbReference type="AlphaFoldDB" id="L0DF34"/>
<keyword evidence="3" id="KW-1185">Reference proteome</keyword>
<evidence type="ECO:0000313" key="2">
    <source>
        <dbReference type="EMBL" id="AGA27418.1"/>
    </source>
</evidence>
<reference evidence="2 3" key="1">
    <citation type="submission" date="2012-02" db="EMBL/GenBank/DDBJ databases">
        <title>Complete sequence of chromosome of Singulisphaera acidiphila DSM 18658.</title>
        <authorList>
            <consortium name="US DOE Joint Genome Institute (JGI-PGF)"/>
            <person name="Lucas S."/>
            <person name="Copeland A."/>
            <person name="Lapidus A."/>
            <person name="Glavina del Rio T."/>
            <person name="Dalin E."/>
            <person name="Tice H."/>
            <person name="Bruce D."/>
            <person name="Goodwin L."/>
            <person name="Pitluck S."/>
            <person name="Peters L."/>
            <person name="Ovchinnikova G."/>
            <person name="Chertkov O."/>
            <person name="Kyrpides N."/>
            <person name="Mavromatis K."/>
            <person name="Ivanova N."/>
            <person name="Brettin T."/>
            <person name="Detter J.C."/>
            <person name="Han C."/>
            <person name="Larimer F."/>
            <person name="Land M."/>
            <person name="Hauser L."/>
            <person name="Markowitz V."/>
            <person name="Cheng J.-F."/>
            <person name="Hugenholtz P."/>
            <person name="Woyke T."/>
            <person name="Wu D."/>
            <person name="Tindall B."/>
            <person name="Pomrenke H."/>
            <person name="Brambilla E."/>
            <person name="Klenk H.-P."/>
            <person name="Eisen J.A."/>
        </authorList>
    </citation>
    <scope>NUCLEOTIDE SEQUENCE [LARGE SCALE GENOMIC DNA]</scope>
    <source>
        <strain evidence="3">ATCC BAA-1392 / DSM 18658 / VKM B-2454 / MOB10</strain>
    </source>
</reference>
<dbReference type="EMBL" id="CP003364">
    <property type="protein sequence ID" value="AGA27418.1"/>
    <property type="molecule type" value="Genomic_DNA"/>
</dbReference>
<evidence type="ECO:0000256" key="1">
    <source>
        <dbReference type="SAM" id="MobiDB-lite"/>
    </source>
</evidence>